<keyword evidence="1" id="KW-0812">Transmembrane</keyword>
<dbReference type="Proteomes" id="UP000254571">
    <property type="component" value="Unassembled WGS sequence"/>
</dbReference>
<organism evidence="2 3">
    <name type="scientific">Klebsiella grimontii</name>
    <dbReference type="NCBI Taxonomy" id="2058152"/>
    <lineage>
        <taxon>Bacteria</taxon>
        <taxon>Pseudomonadati</taxon>
        <taxon>Pseudomonadota</taxon>
        <taxon>Gammaproteobacteria</taxon>
        <taxon>Enterobacterales</taxon>
        <taxon>Enterobacteriaceae</taxon>
        <taxon>Klebsiella/Raoultella group</taxon>
        <taxon>Klebsiella</taxon>
    </lineage>
</organism>
<dbReference type="EMBL" id="UGMX01000002">
    <property type="protein sequence ID" value="STW07852.1"/>
    <property type="molecule type" value="Genomic_DNA"/>
</dbReference>
<proteinExistence type="predicted"/>
<keyword evidence="1" id="KW-0472">Membrane</keyword>
<evidence type="ECO:0000256" key="1">
    <source>
        <dbReference type="SAM" id="Phobius"/>
    </source>
</evidence>
<gene>
    <name evidence="2" type="ORF">NCTC9149_04289</name>
</gene>
<accession>A0A7H4P5Y7</accession>
<evidence type="ECO:0008006" key="4">
    <source>
        <dbReference type="Google" id="ProtNLM"/>
    </source>
</evidence>
<keyword evidence="1" id="KW-1133">Transmembrane helix</keyword>
<reference evidence="2 3" key="1">
    <citation type="submission" date="2018-06" db="EMBL/GenBank/DDBJ databases">
        <authorList>
            <consortium name="Pathogen Informatics"/>
            <person name="Doyle S."/>
        </authorList>
    </citation>
    <scope>NUCLEOTIDE SEQUENCE [LARGE SCALE GENOMIC DNA]</scope>
    <source>
        <strain evidence="2 3">NCTC9149</strain>
    </source>
</reference>
<feature type="transmembrane region" description="Helical" evidence="1">
    <location>
        <begin position="97"/>
        <end position="115"/>
    </location>
</feature>
<protein>
    <recommendedName>
        <fullName evidence="4">Superinfection exclusion protein B</fullName>
    </recommendedName>
</protein>
<evidence type="ECO:0000313" key="3">
    <source>
        <dbReference type="Proteomes" id="UP000254571"/>
    </source>
</evidence>
<comment type="caution">
    <text evidence="2">The sequence shown here is derived from an EMBL/GenBank/DDBJ whole genome shotgun (WGS) entry which is preliminary data.</text>
</comment>
<sequence length="205" mass="23710">MRFHVVCLLLSTSGEVVLVYPYSEKSVKIFSPLQSDGFSPMDNNWLQELFRSFLRDIDFRRLMHMLIIFVLLLVVTPESLKQSIGAHNPEFLPEFSLYYLLVVCISFFWSSITSFTTQSAMQFLIGQARNLKVALLSAQEKDCLSYIIKTGQHVVYFKNHQPIIELLVHKDILQRTYDINSGNGSDGYVISSKYHFYVVKHLSIR</sequence>
<evidence type="ECO:0000313" key="2">
    <source>
        <dbReference type="EMBL" id="STW07852.1"/>
    </source>
</evidence>
<dbReference type="InterPro" id="IPR025982">
    <property type="entry name" value="SieB"/>
</dbReference>
<name>A0A7H4P5Y7_9ENTR</name>
<dbReference type="Pfam" id="PF14163">
    <property type="entry name" value="SieB"/>
    <property type="match status" value="1"/>
</dbReference>
<dbReference type="AlphaFoldDB" id="A0A7H4P5Y7"/>
<feature type="transmembrane region" description="Helical" evidence="1">
    <location>
        <begin position="59"/>
        <end position="76"/>
    </location>
</feature>